<proteinExistence type="predicted"/>
<evidence type="ECO:0000313" key="1">
    <source>
        <dbReference type="EMBL" id="MBM6735660.1"/>
    </source>
</evidence>
<dbReference type="RefSeq" id="WP_143269828.1">
    <property type="nucleotide sequence ID" value="NZ_JACLYZ010000024.1"/>
</dbReference>
<protein>
    <submittedName>
        <fullName evidence="1">Uncharacterized protein</fullName>
    </submittedName>
</protein>
<keyword evidence="2" id="KW-1185">Reference proteome</keyword>
<dbReference type="Proteomes" id="UP000766986">
    <property type="component" value="Unassembled WGS sequence"/>
</dbReference>
<gene>
    <name evidence="1" type="ORF">H7U35_10580</name>
</gene>
<reference evidence="1 2" key="1">
    <citation type="journal article" date="2021" name="Sci. Rep.">
        <title>The distribution of antibiotic resistance genes in chicken gut microbiota commensals.</title>
        <authorList>
            <person name="Juricova H."/>
            <person name="Matiasovicova J."/>
            <person name="Kubasova T."/>
            <person name="Cejkova D."/>
            <person name="Rychlik I."/>
        </authorList>
    </citation>
    <scope>NUCLEOTIDE SEQUENCE [LARGE SCALE GENOMIC DNA]</scope>
    <source>
        <strain evidence="1 2">An772</strain>
    </source>
</reference>
<comment type="caution">
    <text evidence="1">The sequence shown here is derived from an EMBL/GenBank/DDBJ whole genome shotgun (WGS) entry which is preliminary data.</text>
</comment>
<accession>A0ABS2E202</accession>
<sequence>MKIKRLMVIGGALFGGNANNGANAGFGYLNANNRSSNSNANIGFRFYRGFNFIRYNCDHHDLTTQGLSALLVAGKKVRIKTVLVSN</sequence>
<dbReference type="EMBL" id="JACLYZ010000024">
    <property type="protein sequence ID" value="MBM6735660.1"/>
    <property type="molecule type" value="Genomic_DNA"/>
</dbReference>
<name>A0ABS2E202_9BACT</name>
<evidence type="ECO:0000313" key="2">
    <source>
        <dbReference type="Proteomes" id="UP000766986"/>
    </source>
</evidence>
<organism evidence="1 2">
    <name type="scientific">Mediterranea massiliensis</name>
    <dbReference type="NCBI Taxonomy" id="1841865"/>
    <lineage>
        <taxon>Bacteria</taxon>
        <taxon>Pseudomonadati</taxon>
        <taxon>Bacteroidota</taxon>
        <taxon>Bacteroidia</taxon>
        <taxon>Bacteroidales</taxon>
        <taxon>Bacteroidaceae</taxon>
        <taxon>Mediterranea</taxon>
    </lineage>
</organism>